<proteinExistence type="predicted"/>
<protein>
    <submittedName>
        <fullName evidence="1">Uncharacterized protein</fullName>
    </submittedName>
</protein>
<gene>
    <name evidence="1" type="ORF">L6452_43931</name>
</gene>
<reference evidence="2" key="1">
    <citation type="journal article" date="2022" name="Mol. Ecol. Resour.">
        <title>The genomes of chicory, endive, great burdock and yacon provide insights into Asteraceae palaeo-polyploidization history and plant inulin production.</title>
        <authorList>
            <person name="Fan W."/>
            <person name="Wang S."/>
            <person name="Wang H."/>
            <person name="Wang A."/>
            <person name="Jiang F."/>
            <person name="Liu H."/>
            <person name="Zhao H."/>
            <person name="Xu D."/>
            <person name="Zhang Y."/>
        </authorList>
    </citation>
    <scope>NUCLEOTIDE SEQUENCE [LARGE SCALE GENOMIC DNA]</scope>
    <source>
        <strain evidence="2">cv. Niubang</strain>
    </source>
</reference>
<name>A0ACB8XF29_ARCLA</name>
<comment type="caution">
    <text evidence="1">The sequence shown here is derived from an EMBL/GenBank/DDBJ whole genome shotgun (WGS) entry which is preliminary data.</text>
</comment>
<evidence type="ECO:0000313" key="1">
    <source>
        <dbReference type="EMBL" id="KAI3665307.1"/>
    </source>
</evidence>
<dbReference type="Proteomes" id="UP001055879">
    <property type="component" value="Linkage Group LG18"/>
</dbReference>
<dbReference type="EMBL" id="CM042064">
    <property type="protein sequence ID" value="KAI3665307.1"/>
    <property type="molecule type" value="Genomic_DNA"/>
</dbReference>
<accession>A0ACB8XF29</accession>
<reference evidence="1 2" key="2">
    <citation type="journal article" date="2022" name="Mol. Ecol. Resour.">
        <title>The genomes of chicory, endive, great burdock and yacon provide insights into Asteraceae paleo-polyploidization history and plant inulin production.</title>
        <authorList>
            <person name="Fan W."/>
            <person name="Wang S."/>
            <person name="Wang H."/>
            <person name="Wang A."/>
            <person name="Jiang F."/>
            <person name="Liu H."/>
            <person name="Zhao H."/>
            <person name="Xu D."/>
            <person name="Zhang Y."/>
        </authorList>
    </citation>
    <scope>NUCLEOTIDE SEQUENCE [LARGE SCALE GENOMIC DNA]</scope>
    <source>
        <strain evidence="2">cv. Niubang</strain>
        <tissue evidence="1">Leaf</tissue>
    </source>
</reference>
<keyword evidence="2" id="KW-1185">Reference proteome</keyword>
<sequence>MWKIRIKQYILLTDFSMLDIIENGPFDGGKMDAEGKRPLPKTDGERKLRQTEMKVLSTLLLVIPNEYQHQFCNCSDAQILWNSLEKRFSGTKSTKRNQKVILKQQYENFMSTNNESMTQTYDRFNKLIGELATVGVQIYEDDVNRKFLRSLGDEWIMYTVSFRQNDQLEEKELDDLYNDLRVFEAEVEAKKRPSGYSYNAALLSSSTDSAANTELVSAAHGSKQNGSNDSILEAFLDSHDTSSLINDDLEQINADDLEEMDIKWQMAMLTMRVKRFIKRTRRNNFAQKREDGVGFDKSKVECYKCHKLGHFAKECRSGIPQQDTSNHQPSQSTSFNRRNSSQALVSQEGMGFDWSDQAEEAVQNQALMAKVSESASTDIPTEVTSNLCSKTCIETVKKYRDHNQKVGENQLEVKLKKSEEECEKIRSDFEKAKLEIEKYSNASKAMDSLLKTQVHDKLRRGINYNTTPPPYNNNYIPPTFDLLERQDKKELPEGATEVDPLDKEEIEADSEEEDSESKREKDHEVIPLENHIQTNERGGKPFVKSEKVKSGEEIVKNVKAETSERGKGKAQGVHYMQTTVVNPCTCK</sequence>
<evidence type="ECO:0000313" key="2">
    <source>
        <dbReference type="Proteomes" id="UP001055879"/>
    </source>
</evidence>
<organism evidence="1 2">
    <name type="scientific">Arctium lappa</name>
    <name type="common">Greater burdock</name>
    <name type="synonym">Lappa major</name>
    <dbReference type="NCBI Taxonomy" id="4217"/>
    <lineage>
        <taxon>Eukaryota</taxon>
        <taxon>Viridiplantae</taxon>
        <taxon>Streptophyta</taxon>
        <taxon>Embryophyta</taxon>
        <taxon>Tracheophyta</taxon>
        <taxon>Spermatophyta</taxon>
        <taxon>Magnoliopsida</taxon>
        <taxon>eudicotyledons</taxon>
        <taxon>Gunneridae</taxon>
        <taxon>Pentapetalae</taxon>
        <taxon>asterids</taxon>
        <taxon>campanulids</taxon>
        <taxon>Asterales</taxon>
        <taxon>Asteraceae</taxon>
        <taxon>Carduoideae</taxon>
        <taxon>Cardueae</taxon>
        <taxon>Arctiinae</taxon>
        <taxon>Arctium</taxon>
    </lineage>
</organism>